<feature type="domain" description="Peptidase S24/S26A/S26B/S26C" evidence="1">
    <location>
        <begin position="117"/>
        <end position="213"/>
    </location>
</feature>
<dbReference type="RefSeq" id="WP_067423572.1">
    <property type="nucleotide sequence ID" value="NZ_LZEX01000012.1"/>
</dbReference>
<protein>
    <recommendedName>
        <fullName evidence="1">Peptidase S24/S26A/S26B/S26C domain-containing protein</fullName>
    </recommendedName>
</protein>
<dbReference type="AlphaFoldDB" id="A0A1B8HEH2"/>
<dbReference type="InterPro" id="IPR039418">
    <property type="entry name" value="LexA-like"/>
</dbReference>
<sequence>MKTIDQIRADNTRTLRDAIGGNTAFSARINREPTQVSRLIGINPTKRIGNTIARHIEECFDLVTGWLDQEHPEKIQSNDEYITPLNHLKIRHVPLLTRQQAATASTTKSTAAHNSHGKYYACPVPCGKNTFALAVTGDAMAPDYTSGEIAFIDPDISPSEGDTVLACSAGNGEIIFRQFMNDGYTAILKSVNPDWPNQYIEITDNIELLGTVIISFKIRKK</sequence>
<name>A0A1B8HEH2_9GAMM</name>
<dbReference type="CDD" id="cd06529">
    <property type="entry name" value="S24_LexA-like"/>
    <property type="match status" value="1"/>
</dbReference>
<evidence type="ECO:0000259" key="1">
    <source>
        <dbReference type="Pfam" id="PF00717"/>
    </source>
</evidence>
<comment type="caution">
    <text evidence="2">The sequence shown here is derived from an EMBL/GenBank/DDBJ whole genome shotgun (WGS) entry which is preliminary data.</text>
</comment>
<dbReference type="InterPro" id="IPR036286">
    <property type="entry name" value="LexA/Signal_pep-like_sf"/>
</dbReference>
<dbReference type="SUPFAM" id="SSF51306">
    <property type="entry name" value="LexA/Signal peptidase"/>
    <property type="match status" value="1"/>
</dbReference>
<dbReference type="Proteomes" id="UP000092247">
    <property type="component" value="Unassembled WGS sequence"/>
</dbReference>
<dbReference type="STRING" id="368603.AYY16_07010"/>
<dbReference type="EMBL" id="LZEX01000012">
    <property type="protein sequence ID" value="OBU07465.1"/>
    <property type="molecule type" value="Genomic_DNA"/>
</dbReference>
<organism evidence="2 3">
    <name type="scientific">Morganella psychrotolerans</name>
    <dbReference type="NCBI Taxonomy" id="368603"/>
    <lineage>
        <taxon>Bacteria</taxon>
        <taxon>Pseudomonadati</taxon>
        <taxon>Pseudomonadota</taxon>
        <taxon>Gammaproteobacteria</taxon>
        <taxon>Enterobacterales</taxon>
        <taxon>Morganellaceae</taxon>
        <taxon>Morganella</taxon>
    </lineage>
</organism>
<accession>A0A1B8HEH2</accession>
<evidence type="ECO:0000313" key="2">
    <source>
        <dbReference type="EMBL" id="OBU07465.1"/>
    </source>
</evidence>
<evidence type="ECO:0000313" key="3">
    <source>
        <dbReference type="Proteomes" id="UP000092247"/>
    </source>
</evidence>
<proteinExistence type="predicted"/>
<dbReference type="Gene3D" id="2.10.109.10">
    <property type="entry name" value="Umud Fragment, subunit A"/>
    <property type="match status" value="1"/>
</dbReference>
<reference evidence="2 3" key="1">
    <citation type="submission" date="2016-06" db="EMBL/GenBank/DDBJ databases">
        <authorList>
            <person name="Kjaerup R.B."/>
            <person name="Dalgaard T.S."/>
            <person name="Juul-Madsen H.R."/>
        </authorList>
    </citation>
    <scope>NUCLEOTIDE SEQUENCE [LARGE SCALE GENOMIC DNA]</scope>
    <source>
        <strain evidence="2 3">GCSL-Mp3</strain>
    </source>
</reference>
<dbReference type="Pfam" id="PF00717">
    <property type="entry name" value="Peptidase_S24"/>
    <property type="match status" value="1"/>
</dbReference>
<dbReference type="InterPro" id="IPR015927">
    <property type="entry name" value="Peptidase_S24_S26A/B/C"/>
</dbReference>
<gene>
    <name evidence="2" type="ORF">AYY17_05315</name>
</gene>